<comment type="caution">
    <text evidence="7">The sequence shown here is derived from an EMBL/GenBank/DDBJ whole genome shotgun (WGS) entry which is preliminary data.</text>
</comment>
<keyword evidence="5" id="KW-0804">Transcription</keyword>
<comment type="subcellular location">
    <subcellularLocation>
        <location evidence="1">Cytoplasm</location>
    </subcellularLocation>
</comment>
<dbReference type="InterPro" id="IPR036388">
    <property type="entry name" value="WH-like_DNA-bd_sf"/>
</dbReference>
<dbReference type="GeneID" id="301042927"/>
<evidence type="ECO:0000259" key="6">
    <source>
        <dbReference type="PROSITE" id="PS50995"/>
    </source>
</evidence>
<evidence type="ECO:0000256" key="3">
    <source>
        <dbReference type="ARBA" id="ARBA00023015"/>
    </source>
</evidence>
<evidence type="ECO:0000256" key="5">
    <source>
        <dbReference type="ARBA" id="ARBA00023163"/>
    </source>
</evidence>
<dbReference type="PRINTS" id="PR00598">
    <property type="entry name" value="HTHMARR"/>
</dbReference>
<dbReference type="SUPFAM" id="SSF46785">
    <property type="entry name" value="Winged helix' DNA-binding domain"/>
    <property type="match status" value="1"/>
</dbReference>
<evidence type="ECO:0000256" key="2">
    <source>
        <dbReference type="ARBA" id="ARBA00022490"/>
    </source>
</evidence>
<dbReference type="InterPro" id="IPR055166">
    <property type="entry name" value="Transc_reg_Sar_Rot_HTH"/>
</dbReference>
<dbReference type="GO" id="GO:0006950">
    <property type="term" value="P:response to stress"/>
    <property type="evidence" value="ECO:0007669"/>
    <property type="project" value="TreeGrafter"/>
</dbReference>
<keyword evidence="4" id="KW-0238">DNA-binding</keyword>
<sequence>MATKRNDPPPLSDQLCYAIYSAGIAIQRAYKPLLDELGVTYPQYLVLNVLWSKDEQTVGAIAASLALESSTLTPLLKRLEASGLLQRTRNASNERQVVIALTDAGRALQHKAGCLSDTLLAASTQTPEALAALNRDVRGLRNAIYSQIGGWDEPA</sequence>
<dbReference type="PROSITE" id="PS50995">
    <property type="entry name" value="HTH_MARR_2"/>
    <property type="match status" value="1"/>
</dbReference>
<accession>A0AA92C4B2</accession>
<dbReference type="FunFam" id="1.10.10.10:FF:000163">
    <property type="entry name" value="MarR family transcriptional regulator"/>
    <property type="match status" value="1"/>
</dbReference>
<dbReference type="Gene3D" id="1.10.10.10">
    <property type="entry name" value="Winged helix-like DNA-binding domain superfamily/Winged helix DNA-binding domain"/>
    <property type="match status" value="1"/>
</dbReference>
<dbReference type="EMBL" id="QDFR01000002">
    <property type="protein sequence ID" value="PVE55208.1"/>
    <property type="molecule type" value="Genomic_DNA"/>
</dbReference>
<dbReference type="SMART" id="SM00347">
    <property type="entry name" value="HTH_MARR"/>
    <property type="match status" value="1"/>
</dbReference>
<evidence type="ECO:0000256" key="4">
    <source>
        <dbReference type="ARBA" id="ARBA00023125"/>
    </source>
</evidence>
<name>A0AA92C4B2_RHIRH</name>
<evidence type="ECO:0000256" key="1">
    <source>
        <dbReference type="ARBA" id="ARBA00004496"/>
    </source>
</evidence>
<dbReference type="PANTHER" id="PTHR33164">
    <property type="entry name" value="TRANSCRIPTIONAL REGULATOR, MARR FAMILY"/>
    <property type="match status" value="1"/>
</dbReference>
<keyword evidence="2" id="KW-0963">Cytoplasm</keyword>
<dbReference type="InterPro" id="IPR036390">
    <property type="entry name" value="WH_DNA-bd_sf"/>
</dbReference>
<evidence type="ECO:0000313" key="7">
    <source>
        <dbReference type="EMBL" id="PVE55208.1"/>
    </source>
</evidence>
<dbReference type="PANTHER" id="PTHR33164:SF5">
    <property type="entry name" value="ORGANIC HYDROPEROXIDE RESISTANCE TRANSCRIPTIONAL REGULATOR"/>
    <property type="match status" value="1"/>
</dbReference>
<keyword evidence="3" id="KW-0805">Transcription regulation</keyword>
<dbReference type="Proteomes" id="UP000244335">
    <property type="component" value="Unassembled WGS sequence"/>
</dbReference>
<dbReference type="RefSeq" id="WP_111847026.1">
    <property type="nucleotide sequence ID" value="NZ_QDFR01000002.1"/>
</dbReference>
<dbReference type="GO" id="GO:0005737">
    <property type="term" value="C:cytoplasm"/>
    <property type="evidence" value="ECO:0007669"/>
    <property type="project" value="UniProtKB-SubCell"/>
</dbReference>
<feature type="domain" description="HTH marR-type" evidence="6">
    <location>
        <begin position="12"/>
        <end position="155"/>
    </location>
</feature>
<dbReference type="AlphaFoldDB" id="A0AA92C4B2"/>
<dbReference type="Pfam" id="PF22381">
    <property type="entry name" value="Staph_reg_Sar_Rot"/>
    <property type="match status" value="1"/>
</dbReference>
<proteinExistence type="predicted"/>
<organism evidence="7 8">
    <name type="scientific">Rhizobium rhizogenes</name>
    <name type="common">Agrobacterium rhizogenes</name>
    <dbReference type="NCBI Taxonomy" id="359"/>
    <lineage>
        <taxon>Bacteria</taxon>
        <taxon>Pseudomonadati</taxon>
        <taxon>Pseudomonadota</taxon>
        <taxon>Alphaproteobacteria</taxon>
        <taxon>Hyphomicrobiales</taxon>
        <taxon>Rhizobiaceae</taxon>
        <taxon>Rhizobium/Agrobacterium group</taxon>
        <taxon>Rhizobium</taxon>
    </lineage>
</organism>
<gene>
    <name evidence="7" type="ORF">DC430_08310</name>
</gene>
<dbReference type="GO" id="GO:0003700">
    <property type="term" value="F:DNA-binding transcription factor activity"/>
    <property type="evidence" value="ECO:0007669"/>
    <property type="project" value="InterPro"/>
</dbReference>
<protein>
    <submittedName>
        <fullName evidence="7">MarR family transcriptional regulator</fullName>
    </submittedName>
</protein>
<reference evidence="7 8" key="1">
    <citation type="submission" date="2018-04" db="EMBL/GenBank/DDBJ databases">
        <authorList>
            <person name="Hagen T."/>
        </authorList>
    </citation>
    <scope>NUCLEOTIDE SEQUENCE [LARGE SCALE GENOMIC DNA]</scope>
    <source>
        <strain evidence="7 8">TPD7009</strain>
    </source>
</reference>
<dbReference type="InterPro" id="IPR000835">
    <property type="entry name" value="HTH_MarR-typ"/>
</dbReference>
<evidence type="ECO:0000313" key="8">
    <source>
        <dbReference type="Proteomes" id="UP000244335"/>
    </source>
</evidence>
<dbReference type="InterPro" id="IPR039422">
    <property type="entry name" value="MarR/SlyA-like"/>
</dbReference>
<dbReference type="GO" id="GO:0003677">
    <property type="term" value="F:DNA binding"/>
    <property type="evidence" value="ECO:0007669"/>
    <property type="project" value="UniProtKB-KW"/>
</dbReference>